<feature type="compositionally biased region" description="Polar residues" evidence="1">
    <location>
        <begin position="121"/>
        <end position="134"/>
    </location>
</feature>
<organism evidence="2 3">
    <name type="scientific">Paraburkholderia sabiae</name>
    <dbReference type="NCBI Taxonomy" id="273251"/>
    <lineage>
        <taxon>Bacteria</taxon>
        <taxon>Pseudomonadati</taxon>
        <taxon>Pseudomonadota</taxon>
        <taxon>Betaproteobacteria</taxon>
        <taxon>Burkholderiales</taxon>
        <taxon>Burkholderiaceae</taxon>
        <taxon>Paraburkholderia</taxon>
    </lineage>
</organism>
<comment type="caution">
    <text evidence="2">The sequence shown here is derived from an EMBL/GenBank/DDBJ whole genome shotgun (WGS) entry which is preliminary data.</text>
</comment>
<sequence>MMNESSRMVVAGGVVIGALTLATLGLRFGNRESSAKGADGHIDASLASTARPVTPDASSDDPQNAGIARVLQAVHDSLQSGDLASAHVLLDAVLTMRANEPQALMLQKELAAREEMAHRAQTAQTSTQNDTRSATRAHAMRKTQHARAHHAAETSDDDEELAANLPPSVDIRPDSVKADATETVPHAQTEAATQTTTTEEPPAQPAAPAPSIASGKPNDEPPVTAIRASPKTRAEVRDELKRARSDGSMSRFGNPDPYGPGGTPSRDTQPATRSW</sequence>
<dbReference type="Proteomes" id="UP001494588">
    <property type="component" value="Unassembled WGS sequence"/>
</dbReference>
<feature type="compositionally biased region" description="Basic and acidic residues" evidence="1">
    <location>
        <begin position="232"/>
        <end position="245"/>
    </location>
</feature>
<dbReference type="RefSeq" id="WP_233471860.1">
    <property type="nucleotide sequence ID" value="NZ_CAJHCS010000013.1"/>
</dbReference>
<dbReference type="Pfam" id="PF13663">
    <property type="entry name" value="DUF4148"/>
    <property type="match status" value="1"/>
</dbReference>
<dbReference type="InterPro" id="IPR025421">
    <property type="entry name" value="DUF4148"/>
</dbReference>
<evidence type="ECO:0000313" key="3">
    <source>
        <dbReference type="Proteomes" id="UP001494588"/>
    </source>
</evidence>
<evidence type="ECO:0000256" key="1">
    <source>
        <dbReference type="SAM" id="MobiDB-lite"/>
    </source>
</evidence>
<feature type="region of interest" description="Disordered" evidence="1">
    <location>
        <begin position="115"/>
        <end position="275"/>
    </location>
</feature>
<reference evidence="2 3" key="1">
    <citation type="submission" date="2024-01" db="EMBL/GenBank/DDBJ databases">
        <title>The diversity of rhizobia nodulating Mimosa spp. in eleven states of Brazil covering several biomes is determined by host plant, location, and edaphic factors.</title>
        <authorList>
            <person name="Rouws L."/>
            <person name="Barauna A."/>
            <person name="Beukes C."/>
            <person name="De Faria S.M."/>
            <person name="Gross E."/>
            <person name="Dos Reis Junior F.B."/>
            <person name="Simon M."/>
            <person name="Maluk M."/>
            <person name="Odee D.W."/>
            <person name="Kenicer G."/>
            <person name="Young J.P.W."/>
            <person name="Reis V.M."/>
            <person name="Zilli J."/>
            <person name="James E.K."/>
        </authorList>
    </citation>
    <scope>NUCLEOTIDE SEQUENCE [LARGE SCALE GENOMIC DNA]</scope>
    <source>
        <strain evidence="2 3">JPY77</strain>
    </source>
</reference>
<feature type="compositionally biased region" description="Polar residues" evidence="1">
    <location>
        <begin position="265"/>
        <end position="275"/>
    </location>
</feature>
<protein>
    <submittedName>
        <fullName evidence="2">DUF4148 domain-containing protein</fullName>
    </submittedName>
</protein>
<feature type="compositionally biased region" description="Basic residues" evidence="1">
    <location>
        <begin position="138"/>
        <end position="149"/>
    </location>
</feature>
<proteinExistence type="predicted"/>
<keyword evidence="3" id="KW-1185">Reference proteome</keyword>
<dbReference type="EMBL" id="JAZHGC010000015">
    <property type="protein sequence ID" value="MEM5287833.1"/>
    <property type="molecule type" value="Genomic_DNA"/>
</dbReference>
<evidence type="ECO:0000313" key="2">
    <source>
        <dbReference type="EMBL" id="MEM5287833.1"/>
    </source>
</evidence>
<feature type="compositionally biased region" description="Low complexity" evidence="1">
    <location>
        <begin position="187"/>
        <end position="201"/>
    </location>
</feature>
<feature type="compositionally biased region" description="Basic and acidic residues" evidence="1">
    <location>
        <begin position="171"/>
        <end position="180"/>
    </location>
</feature>
<gene>
    <name evidence="2" type="ORF">V4C55_19055</name>
</gene>
<name>A0ABU9QEE5_9BURK</name>
<accession>A0ABU9QEE5</accession>